<reference evidence="2" key="1">
    <citation type="submission" date="2022-01" db="EMBL/GenBank/DDBJ databases">
        <title>Comparative genomics reveals a dynamic genome evolution in the ectomycorrhizal milk-cap (Lactarius) mushrooms.</title>
        <authorList>
            <consortium name="DOE Joint Genome Institute"/>
            <person name="Lebreton A."/>
            <person name="Tang N."/>
            <person name="Kuo A."/>
            <person name="LaButti K."/>
            <person name="Drula E."/>
            <person name="Barry K."/>
            <person name="Clum A."/>
            <person name="Lipzen A."/>
            <person name="Mousain D."/>
            <person name="Ng V."/>
            <person name="Wang R."/>
            <person name="Wang X."/>
            <person name="Dai Y."/>
            <person name="Henrissat B."/>
            <person name="Grigoriev I.V."/>
            <person name="Guerin-Laguette A."/>
            <person name="Yu F."/>
            <person name="Martin F.M."/>
        </authorList>
    </citation>
    <scope>NUCLEOTIDE SEQUENCE</scope>
    <source>
        <strain evidence="2">QP</strain>
    </source>
</reference>
<dbReference type="EMBL" id="JAKELL010000086">
    <property type="protein sequence ID" value="KAH8983645.1"/>
    <property type="molecule type" value="Genomic_DNA"/>
</dbReference>
<feature type="region of interest" description="Disordered" evidence="1">
    <location>
        <begin position="103"/>
        <end position="156"/>
    </location>
</feature>
<accession>A0AAD4Q747</accession>
<protein>
    <submittedName>
        <fullName evidence="2">Uncharacterized protein</fullName>
    </submittedName>
</protein>
<feature type="compositionally biased region" description="Basic and acidic residues" evidence="1">
    <location>
        <begin position="333"/>
        <end position="342"/>
    </location>
</feature>
<evidence type="ECO:0000313" key="3">
    <source>
        <dbReference type="Proteomes" id="UP001201163"/>
    </source>
</evidence>
<organism evidence="2 3">
    <name type="scientific">Lactarius akahatsu</name>
    <dbReference type="NCBI Taxonomy" id="416441"/>
    <lineage>
        <taxon>Eukaryota</taxon>
        <taxon>Fungi</taxon>
        <taxon>Dikarya</taxon>
        <taxon>Basidiomycota</taxon>
        <taxon>Agaricomycotina</taxon>
        <taxon>Agaricomycetes</taxon>
        <taxon>Russulales</taxon>
        <taxon>Russulaceae</taxon>
        <taxon>Lactarius</taxon>
    </lineage>
</organism>
<evidence type="ECO:0000313" key="2">
    <source>
        <dbReference type="EMBL" id="KAH8983645.1"/>
    </source>
</evidence>
<dbReference type="Proteomes" id="UP001201163">
    <property type="component" value="Unassembled WGS sequence"/>
</dbReference>
<feature type="compositionally biased region" description="Low complexity" evidence="1">
    <location>
        <begin position="141"/>
        <end position="150"/>
    </location>
</feature>
<name>A0AAD4Q747_9AGAM</name>
<proteinExistence type="predicted"/>
<keyword evidence="3" id="KW-1185">Reference proteome</keyword>
<evidence type="ECO:0000256" key="1">
    <source>
        <dbReference type="SAM" id="MobiDB-lite"/>
    </source>
</evidence>
<gene>
    <name evidence="2" type="ORF">EDB92DRAFT_1561973</name>
</gene>
<dbReference type="AlphaFoldDB" id="A0AAD4Q747"/>
<feature type="compositionally biased region" description="Polar residues" evidence="1">
    <location>
        <begin position="65"/>
        <end position="74"/>
    </location>
</feature>
<comment type="caution">
    <text evidence="2">The sequence shown here is derived from an EMBL/GenBank/DDBJ whole genome shotgun (WGS) entry which is preliminary data.</text>
</comment>
<sequence length="342" mass="38057">MSAPSRACSKTTTRLCFLRRVAVKTGADIACGHGPSSSLLSSSLSSLCPASTSSQCLVPALPSRPRTSGSSNSLRRTRRFHPPQRSTLACPCPCAIPTAAQSRRRSWSQTAPMRSSSSSSSSSVAREGRAPPNPRTGGLASSTSFPGLLLSPPPSTDGVNRLVASVLADARHLHFRKHPRRTSRSTLRCCNSETKSKFKLWLGLAVVNTVMLGYHKAEYGPVWVDMGTRGAQQRGRKRRGRVTDDDYMRIYSSSAGPWLRSIEMLSRDPDSHPADRDRMQMQMRWWWWHKRRCPRRGQVQRGEMRGDRARRPRPPHSKNPELYADPSLGFCAQDRESADECR</sequence>
<feature type="region of interest" description="Disordered" evidence="1">
    <location>
        <begin position="59"/>
        <end position="85"/>
    </location>
</feature>
<feature type="region of interest" description="Disordered" evidence="1">
    <location>
        <begin position="297"/>
        <end position="342"/>
    </location>
</feature>